<comment type="catalytic activity">
    <reaction evidence="1">
        <text>ATP + protein L-histidine = ADP + protein N-phospho-L-histidine.</text>
        <dbReference type="EC" id="2.7.13.3"/>
    </reaction>
</comment>
<feature type="domain" description="Histidine kinase" evidence="16">
    <location>
        <begin position="257"/>
        <end position="469"/>
    </location>
</feature>
<evidence type="ECO:0000256" key="12">
    <source>
        <dbReference type="ARBA" id="ARBA00023012"/>
    </source>
</evidence>
<dbReference type="CDD" id="cd06225">
    <property type="entry name" value="HAMP"/>
    <property type="match status" value="1"/>
</dbReference>
<evidence type="ECO:0000313" key="18">
    <source>
        <dbReference type="EMBL" id="EHQ91147.1"/>
    </source>
</evidence>
<keyword evidence="7 15" id="KW-0812">Transmembrane</keyword>
<evidence type="ECO:0000256" key="6">
    <source>
        <dbReference type="ARBA" id="ARBA00022679"/>
    </source>
</evidence>
<comment type="subcellular location">
    <subcellularLocation>
        <location evidence="2">Cell membrane</location>
        <topology evidence="2">Multi-pass membrane protein</topology>
    </subcellularLocation>
</comment>
<evidence type="ECO:0000256" key="11">
    <source>
        <dbReference type="ARBA" id="ARBA00022989"/>
    </source>
</evidence>
<dbReference type="STRING" id="768710.DesyoDRAFT_4188"/>
<keyword evidence="5" id="KW-0597">Phosphoprotein</keyword>
<dbReference type="SMART" id="SM00304">
    <property type="entry name" value="HAMP"/>
    <property type="match status" value="1"/>
</dbReference>
<proteinExistence type="predicted"/>
<organism evidence="18 19">
    <name type="scientific">Desulfosporosinus youngiae DSM 17734</name>
    <dbReference type="NCBI Taxonomy" id="768710"/>
    <lineage>
        <taxon>Bacteria</taxon>
        <taxon>Bacillati</taxon>
        <taxon>Bacillota</taxon>
        <taxon>Clostridia</taxon>
        <taxon>Eubacteriales</taxon>
        <taxon>Desulfitobacteriaceae</taxon>
        <taxon>Desulfosporosinus</taxon>
    </lineage>
</organism>
<feature type="transmembrane region" description="Helical" evidence="15">
    <location>
        <begin position="169"/>
        <end position="189"/>
    </location>
</feature>
<dbReference type="InterPro" id="IPR003661">
    <property type="entry name" value="HisK_dim/P_dom"/>
</dbReference>
<dbReference type="InterPro" id="IPR005467">
    <property type="entry name" value="His_kinase_dom"/>
</dbReference>
<dbReference type="PANTHER" id="PTHR45528">
    <property type="entry name" value="SENSOR HISTIDINE KINASE CPXA"/>
    <property type="match status" value="1"/>
</dbReference>
<dbReference type="InterPro" id="IPR004358">
    <property type="entry name" value="Sig_transdc_His_kin-like_C"/>
</dbReference>
<dbReference type="Gene3D" id="6.10.340.10">
    <property type="match status" value="1"/>
</dbReference>
<dbReference type="SUPFAM" id="SSF55874">
    <property type="entry name" value="ATPase domain of HSP90 chaperone/DNA topoisomerase II/histidine kinase"/>
    <property type="match status" value="1"/>
</dbReference>
<dbReference type="Pfam" id="PF02518">
    <property type="entry name" value="HATPase_c"/>
    <property type="match status" value="1"/>
</dbReference>
<dbReference type="InterPro" id="IPR050398">
    <property type="entry name" value="HssS/ArlS-like"/>
</dbReference>
<dbReference type="AlphaFoldDB" id="H5XXE1"/>
<keyword evidence="4" id="KW-1003">Cell membrane</keyword>
<keyword evidence="10" id="KW-0067">ATP-binding</keyword>
<keyword evidence="8" id="KW-0547">Nucleotide-binding</keyword>
<evidence type="ECO:0000256" key="10">
    <source>
        <dbReference type="ARBA" id="ARBA00022840"/>
    </source>
</evidence>
<dbReference type="PRINTS" id="PR00344">
    <property type="entry name" value="BCTRLSENSOR"/>
</dbReference>
<evidence type="ECO:0000256" key="8">
    <source>
        <dbReference type="ARBA" id="ARBA00022741"/>
    </source>
</evidence>
<keyword evidence="13 15" id="KW-0472">Membrane</keyword>
<dbReference type="GO" id="GO:0000155">
    <property type="term" value="F:phosphorelay sensor kinase activity"/>
    <property type="evidence" value="ECO:0007669"/>
    <property type="project" value="InterPro"/>
</dbReference>
<evidence type="ECO:0000256" key="3">
    <source>
        <dbReference type="ARBA" id="ARBA00012438"/>
    </source>
</evidence>
<dbReference type="Pfam" id="PF00672">
    <property type="entry name" value="HAMP"/>
    <property type="match status" value="1"/>
</dbReference>
<sequence length="481" mass="54653">MKFWQKAFITILVVFIASINTCLYLTSKYSFSLNMERDMGRATSEYHFITKSVNETLNSLYYREQNEPTSSSIESLMRSYADYYKKENVFLELNHAKQRLFTNIPDLVTSGINDEGLAKEANQTEVLSSNGKYYLAITGRVGGQYEDYTLTYVRDLSELFQTHARLNRYLITVTAAVETVLALVLLLLLRKLTHPIRIMQKATNKISGGIYNERVSLPGKDEFHELAENFNQMAISIQEKINELDKNVQDKQRLVDNLAHELRTPLTAIRGYAEYLQNANTSEQNRIKAAGYIMSETDRMKNLAFKLLDLALVKNSKLDLQRMNPRELFDQVQSGMQTKLRSKGIKLEISSSLEELTGDSILLQSMLVNLVDNALKASARDSIIELRAYCERFPILEVRDYGWGMDEEQTALVCEPFYRVDPARSRSAGGIGLGLSLCREIAHLHGAELRINSSSGIGTTVQVIFTTHLQPPENLVMHKEV</sequence>
<dbReference type="SUPFAM" id="SSF158472">
    <property type="entry name" value="HAMP domain-like"/>
    <property type="match status" value="1"/>
</dbReference>
<dbReference type="InterPro" id="IPR003594">
    <property type="entry name" value="HATPase_dom"/>
</dbReference>
<keyword evidence="11 15" id="KW-1133">Transmembrane helix</keyword>
<dbReference type="Gene3D" id="1.10.287.130">
    <property type="match status" value="1"/>
</dbReference>
<protein>
    <recommendedName>
        <fullName evidence="3">histidine kinase</fullName>
        <ecNumber evidence="3">2.7.13.3</ecNumber>
    </recommendedName>
</protein>
<dbReference type="PROSITE" id="PS50885">
    <property type="entry name" value="HAMP"/>
    <property type="match status" value="1"/>
</dbReference>
<dbReference type="InterPro" id="IPR003660">
    <property type="entry name" value="HAMP_dom"/>
</dbReference>
<evidence type="ECO:0000256" key="2">
    <source>
        <dbReference type="ARBA" id="ARBA00004651"/>
    </source>
</evidence>
<dbReference type="eggNOG" id="COG2205">
    <property type="taxonomic scope" value="Bacteria"/>
</dbReference>
<dbReference type="PANTHER" id="PTHR45528:SF1">
    <property type="entry name" value="SENSOR HISTIDINE KINASE CPXA"/>
    <property type="match status" value="1"/>
</dbReference>
<dbReference type="EMBL" id="CM001441">
    <property type="protein sequence ID" value="EHQ91147.1"/>
    <property type="molecule type" value="Genomic_DNA"/>
</dbReference>
<feature type="domain" description="HAMP" evidence="17">
    <location>
        <begin position="190"/>
        <end position="242"/>
    </location>
</feature>
<keyword evidence="6" id="KW-0808">Transferase</keyword>
<dbReference type="SUPFAM" id="SSF47384">
    <property type="entry name" value="Homodimeric domain of signal transducing histidine kinase"/>
    <property type="match status" value="1"/>
</dbReference>
<evidence type="ECO:0000259" key="16">
    <source>
        <dbReference type="PROSITE" id="PS50109"/>
    </source>
</evidence>
<evidence type="ECO:0000256" key="7">
    <source>
        <dbReference type="ARBA" id="ARBA00022692"/>
    </source>
</evidence>
<keyword evidence="9 18" id="KW-0418">Kinase</keyword>
<evidence type="ECO:0000256" key="5">
    <source>
        <dbReference type="ARBA" id="ARBA00022553"/>
    </source>
</evidence>
<dbReference type="InterPro" id="IPR036097">
    <property type="entry name" value="HisK_dim/P_sf"/>
</dbReference>
<evidence type="ECO:0000256" key="1">
    <source>
        <dbReference type="ARBA" id="ARBA00000085"/>
    </source>
</evidence>
<dbReference type="HOGENOM" id="CLU_000445_89_6_9"/>
<dbReference type="RefSeq" id="WP_007785928.1">
    <property type="nucleotide sequence ID" value="NZ_CM001441.1"/>
</dbReference>
<dbReference type="SMART" id="SM00388">
    <property type="entry name" value="HisKA"/>
    <property type="match status" value="1"/>
</dbReference>
<dbReference type="Proteomes" id="UP000005104">
    <property type="component" value="Chromosome"/>
</dbReference>
<dbReference type="PROSITE" id="PS50109">
    <property type="entry name" value="HIS_KIN"/>
    <property type="match status" value="1"/>
</dbReference>
<evidence type="ECO:0000256" key="13">
    <source>
        <dbReference type="ARBA" id="ARBA00023136"/>
    </source>
</evidence>
<name>H5XXE1_9FIRM</name>
<feature type="transmembrane region" description="Helical" evidence="15">
    <location>
        <begin position="7"/>
        <end position="26"/>
    </location>
</feature>
<dbReference type="InterPro" id="IPR036890">
    <property type="entry name" value="HATPase_C_sf"/>
</dbReference>
<feature type="coiled-coil region" evidence="14">
    <location>
        <begin position="227"/>
        <end position="261"/>
    </location>
</feature>
<dbReference type="CDD" id="cd00082">
    <property type="entry name" value="HisKA"/>
    <property type="match status" value="1"/>
</dbReference>
<dbReference type="Pfam" id="PF00512">
    <property type="entry name" value="HisKA"/>
    <property type="match status" value="1"/>
</dbReference>
<dbReference type="GO" id="GO:0005886">
    <property type="term" value="C:plasma membrane"/>
    <property type="evidence" value="ECO:0007669"/>
    <property type="project" value="UniProtKB-SubCell"/>
</dbReference>
<gene>
    <name evidence="18" type="ORF">DesyoDRAFT_4188</name>
</gene>
<evidence type="ECO:0000256" key="4">
    <source>
        <dbReference type="ARBA" id="ARBA00022475"/>
    </source>
</evidence>
<reference evidence="18 19" key="1">
    <citation type="submission" date="2011-11" db="EMBL/GenBank/DDBJ databases">
        <title>The Noncontiguous Finished genome of Desulfosporosinus youngiae DSM 17734.</title>
        <authorList>
            <consortium name="US DOE Joint Genome Institute (JGI-PGF)"/>
            <person name="Lucas S."/>
            <person name="Han J."/>
            <person name="Lapidus A."/>
            <person name="Cheng J.-F."/>
            <person name="Goodwin L."/>
            <person name="Pitluck S."/>
            <person name="Peters L."/>
            <person name="Ovchinnikova G."/>
            <person name="Lu M."/>
            <person name="Land M.L."/>
            <person name="Hauser L."/>
            <person name="Pester M."/>
            <person name="Spring S."/>
            <person name="Ollivier B."/>
            <person name="Rattei T."/>
            <person name="Klenk H.-P."/>
            <person name="Wagner M."/>
            <person name="Loy A."/>
            <person name="Woyke T.J."/>
        </authorList>
    </citation>
    <scope>NUCLEOTIDE SEQUENCE [LARGE SCALE GENOMIC DNA]</scope>
    <source>
        <strain evidence="18 19">DSM 17734</strain>
    </source>
</reference>
<evidence type="ECO:0000256" key="14">
    <source>
        <dbReference type="SAM" id="Coils"/>
    </source>
</evidence>
<keyword evidence="12" id="KW-0902">Two-component regulatory system</keyword>
<evidence type="ECO:0000256" key="15">
    <source>
        <dbReference type="SAM" id="Phobius"/>
    </source>
</evidence>
<dbReference type="eggNOG" id="COG2770">
    <property type="taxonomic scope" value="Bacteria"/>
</dbReference>
<keyword evidence="14" id="KW-0175">Coiled coil</keyword>
<dbReference type="OrthoDB" id="9786919at2"/>
<dbReference type="SMART" id="SM00387">
    <property type="entry name" value="HATPase_c"/>
    <property type="match status" value="1"/>
</dbReference>
<evidence type="ECO:0000313" key="19">
    <source>
        <dbReference type="Proteomes" id="UP000005104"/>
    </source>
</evidence>
<dbReference type="GO" id="GO:0005524">
    <property type="term" value="F:ATP binding"/>
    <property type="evidence" value="ECO:0007669"/>
    <property type="project" value="UniProtKB-KW"/>
</dbReference>
<dbReference type="Gene3D" id="3.30.565.10">
    <property type="entry name" value="Histidine kinase-like ATPase, C-terminal domain"/>
    <property type="match status" value="1"/>
</dbReference>
<dbReference type="FunFam" id="1.10.287.130:FF:000001">
    <property type="entry name" value="Two-component sensor histidine kinase"/>
    <property type="match status" value="1"/>
</dbReference>
<evidence type="ECO:0000259" key="17">
    <source>
        <dbReference type="PROSITE" id="PS50885"/>
    </source>
</evidence>
<keyword evidence="19" id="KW-1185">Reference proteome</keyword>
<evidence type="ECO:0000256" key="9">
    <source>
        <dbReference type="ARBA" id="ARBA00022777"/>
    </source>
</evidence>
<accession>H5XXE1</accession>
<dbReference type="EC" id="2.7.13.3" evidence="3"/>